<reference evidence="1 2" key="1">
    <citation type="journal article" date="2019" name="Mol. Biol. Evol.">
        <title>Blast fungal genomes show frequent chromosomal changes, gene gains and losses, and effector gene turnover.</title>
        <authorList>
            <person name="Gomez Luciano L.B."/>
            <person name="Jason Tsai I."/>
            <person name="Chuma I."/>
            <person name="Tosa Y."/>
            <person name="Chen Y.H."/>
            <person name="Li J.Y."/>
            <person name="Li M.Y."/>
            <person name="Jade Lu M.Y."/>
            <person name="Nakayashiki H."/>
            <person name="Li W.H."/>
        </authorList>
    </citation>
    <scope>NUCLEOTIDE SEQUENCE [LARGE SCALE GENOMIC DNA]</scope>
    <source>
        <strain evidence="1">MZ5-1-6</strain>
    </source>
</reference>
<dbReference type="AlphaFoldDB" id="A0A4P7NCI2"/>
<organism evidence="1 2">
    <name type="scientific">Pyricularia oryzae</name>
    <name type="common">Rice blast fungus</name>
    <name type="synonym">Magnaporthe oryzae</name>
    <dbReference type="NCBI Taxonomy" id="318829"/>
    <lineage>
        <taxon>Eukaryota</taxon>
        <taxon>Fungi</taxon>
        <taxon>Dikarya</taxon>
        <taxon>Ascomycota</taxon>
        <taxon>Pezizomycotina</taxon>
        <taxon>Sordariomycetes</taxon>
        <taxon>Sordariomycetidae</taxon>
        <taxon>Magnaporthales</taxon>
        <taxon>Pyriculariaceae</taxon>
        <taxon>Pyricularia</taxon>
    </lineage>
</organism>
<gene>
    <name evidence="1" type="ORF">PoMZ_04472</name>
</gene>
<dbReference type="Proteomes" id="UP000294847">
    <property type="component" value="Chromosome 3"/>
</dbReference>
<accession>A0A4P7NCI2</accession>
<evidence type="ECO:0000313" key="1">
    <source>
        <dbReference type="EMBL" id="QBZ59511.1"/>
    </source>
</evidence>
<dbReference type="EMBL" id="CP034206">
    <property type="protein sequence ID" value="QBZ59511.1"/>
    <property type="molecule type" value="Genomic_DNA"/>
</dbReference>
<protein>
    <submittedName>
        <fullName evidence="1">Uncharacterized protein</fullName>
    </submittedName>
</protein>
<name>A0A4P7NCI2_PYROR</name>
<proteinExistence type="predicted"/>
<sequence length="42" mass="4689">MVKVVFASLAAVILRTSPGELRPCAIMRTIATREQKKECTLR</sequence>
<evidence type="ECO:0000313" key="2">
    <source>
        <dbReference type="Proteomes" id="UP000294847"/>
    </source>
</evidence>